<dbReference type="GO" id="GO:0010150">
    <property type="term" value="P:leaf senescence"/>
    <property type="evidence" value="ECO:0007669"/>
    <property type="project" value="InterPro"/>
</dbReference>
<protein>
    <recommendedName>
        <fullName evidence="3">Senescence domain-containing protein</fullName>
    </recommendedName>
</protein>
<evidence type="ECO:0000313" key="1">
    <source>
        <dbReference type="EMBL" id="KAE8021975.1"/>
    </source>
</evidence>
<dbReference type="GO" id="GO:0009507">
    <property type="term" value="C:chloroplast"/>
    <property type="evidence" value="ECO:0007669"/>
    <property type="project" value="TreeGrafter"/>
</dbReference>
<evidence type="ECO:0000313" key="2">
    <source>
        <dbReference type="Proteomes" id="UP000327013"/>
    </source>
</evidence>
<name>A0A5N6QZG9_9ROSI</name>
<dbReference type="InterPro" id="IPR011989">
    <property type="entry name" value="ARM-like"/>
</dbReference>
<dbReference type="InterPro" id="IPR016024">
    <property type="entry name" value="ARM-type_fold"/>
</dbReference>
<dbReference type="Proteomes" id="UP000327013">
    <property type="component" value="Chromosome 3"/>
</dbReference>
<organism evidence="1 2">
    <name type="scientific">Carpinus fangiana</name>
    <dbReference type="NCBI Taxonomy" id="176857"/>
    <lineage>
        <taxon>Eukaryota</taxon>
        <taxon>Viridiplantae</taxon>
        <taxon>Streptophyta</taxon>
        <taxon>Embryophyta</taxon>
        <taxon>Tracheophyta</taxon>
        <taxon>Spermatophyta</taxon>
        <taxon>Magnoliopsida</taxon>
        <taxon>eudicotyledons</taxon>
        <taxon>Gunneridae</taxon>
        <taxon>Pentapetalae</taxon>
        <taxon>rosids</taxon>
        <taxon>fabids</taxon>
        <taxon>Fagales</taxon>
        <taxon>Betulaceae</taxon>
        <taxon>Carpinus</taxon>
    </lineage>
</organism>
<dbReference type="PANTHER" id="PTHR36725:SF1">
    <property type="entry name" value="SENESCENCE-ASSOCIATED PROTEIN AAF, CHLOROLPLASTIC"/>
    <property type="match status" value="1"/>
</dbReference>
<keyword evidence="2" id="KW-1185">Reference proteome</keyword>
<reference evidence="1 2" key="1">
    <citation type="submission" date="2019-06" db="EMBL/GenBank/DDBJ databases">
        <title>A chromosomal-level reference genome of Carpinus fangiana (Coryloideae, Betulaceae).</title>
        <authorList>
            <person name="Yang X."/>
            <person name="Wang Z."/>
            <person name="Zhang L."/>
            <person name="Hao G."/>
            <person name="Liu J."/>
            <person name="Yang Y."/>
        </authorList>
    </citation>
    <scope>NUCLEOTIDE SEQUENCE [LARGE SCALE GENOMIC DNA]</scope>
    <source>
        <strain evidence="1">Cfa_2016G</strain>
        <tissue evidence="1">Leaf</tissue>
    </source>
</reference>
<dbReference type="PANTHER" id="PTHR36725">
    <property type="entry name" value="SENESCENCE-ASSOCIATED PROTEIN AAF, CHLOROLPLASTIC"/>
    <property type="match status" value="1"/>
</dbReference>
<dbReference type="Gene3D" id="1.25.10.10">
    <property type="entry name" value="Leucine-rich Repeat Variant"/>
    <property type="match status" value="1"/>
</dbReference>
<dbReference type="GO" id="GO:0034599">
    <property type="term" value="P:cellular response to oxidative stress"/>
    <property type="evidence" value="ECO:0007669"/>
    <property type="project" value="TreeGrafter"/>
</dbReference>
<sequence length="458" mass="51029">MALTASKVSSGPVVTERTNVFRSPRHAYSCAMSPQHDKSHFTSQGIEHKQLRHGNILGAKSRFSDVGLWRMCRKPLSFIVSRGSSLLCRSTETHKTEAKECVRTYGDCEDVTSAQIGDEEDEHPVIPKSTHSRQGLAEACKFVHNDAKFVNERARNDIFLLSRGIMRLESRARQDVAILESQFLKLDARAREDTEKIDRRVKEKAECLRDIATSLTDKAQSRLKKAADKHWSDGALEADLRLADFRAKQRAMEDALMALEFVRNIHDMMVSKMYKFPLRREKSSLSANYAMGGITLEKNGKTFDFFPGEVSADRITAIQEAYWSMASALSEADGIDYTDPEELELLIATLIDLDAMDGKSSVSLLAECSSSPDVNTRKALANALAAAPSMWTLGNAGMGALQRLAEDSNPAIAAAASKAIYELKKQWKIEEGDSWRFMMSKLTVEKDSQEVEDDADTN</sequence>
<evidence type="ECO:0008006" key="3">
    <source>
        <dbReference type="Google" id="ProtNLM"/>
    </source>
</evidence>
<accession>A0A5N6QZG9</accession>
<dbReference type="OrthoDB" id="2019593at2759"/>
<dbReference type="AlphaFoldDB" id="A0A5N6QZG9"/>
<dbReference type="SUPFAM" id="SSF48371">
    <property type="entry name" value="ARM repeat"/>
    <property type="match status" value="1"/>
</dbReference>
<dbReference type="EMBL" id="CM017323">
    <property type="protein sequence ID" value="KAE8021975.1"/>
    <property type="molecule type" value="Genomic_DNA"/>
</dbReference>
<dbReference type="InterPro" id="IPR044973">
    <property type="entry name" value="AAF-like"/>
</dbReference>
<proteinExistence type="predicted"/>
<gene>
    <name evidence="1" type="ORF">FH972_007817</name>
</gene>